<protein>
    <recommendedName>
        <fullName evidence="1">RNase H type-1 domain-containing protein</fullName>
    </recommendedName>
</protein>
<dbReference type="InterPro" id="IPR002156">
    <property type="entry name" value="RNaseH_domain"/>
</dbReference>
<gene>
    <name evidence="2" type="ORF">Dsin_029253</name>
</gene>
<dbReference type="EMBL" id="JANJYJ010000009">
    <property type="protein sequence ID" value="KAK3189692.1"/>
    <property type="molecule type" value="Genomic_DNA"/>
</dbReference>
<dbReference type="GO" id="GO:0003676">
    <property type="term" value="F:nucleic acid binding"/>
    <property type="evidence" value="ECO:0007669"/>
    <property type="project" value="InterPro"/>
</dbReference>
<dbReference type="Proteomes" id="UP001281410">
    <property type="component" value="Unassembled WGS sequence"/>
</dbReference>
<comment type="caution">
    <text evidence="2">The sequence shown here is derived from an EMBL/GenBank/DDBJ whole genome shotgun (WGS) entry which is preliminary data.</text>
</comment>
<proteinExistence type="predicted"/>
<sequence length="219" mass="23705">MGIRRILDDYAAASGQVVNFSKYVLCVSMSVSRAEGTHLAVVVGVNLGDCHERYLGLLSFASKINKQLFIDIKNRVLEKVKGWKNKLLRAGGKRPEWDRIVVEVLMTFPDSGQAGDFYKVNSDEAVDDTPNRIGLVPTIVESDAKSVVDLVNLGVISAADIGVIITDILSLISCNSIIVSFVSRKANVVVHSLIRLALYSIDDSFGWSLTLPGGVLSPG</sequence>
<accession>A0AAD9ZSA8</accession>
<reference evidence="2" key="1">
    <citation type="journal article" date="2023" name="Plant J.">
        <title>Genome sequences and population genomics provide insights into the demographic history, inbreeding, and mutation load of two 'living fossil' tree species of Dipteronia.</title>
        <authorList>
            <person name="Feng Y."/>
            <person name="Comes H.P."/>
            <person name="Chen J."/>
            <person name="Zhu S."/>
            <person name="Lu R."/>
            <person name="Zhang X."/>
            <person name="Li P."/>
            <person name="Qiu J."/>
            <person name="Olsen K.M."/>
            <person name="Qiu Y."/>
        </authorList>
    </citation>
    <scope>NUCLEOTIDE SEQUENCE</scope>
    <source>
        <strain evidence="2">NBL</strain>
    </source>
</reference>
<dbReference type="AlphaFoldDB" id="A0AAD9ZSA8"/>
<dbReference type="Pfam" id="PF13456">
    <property type="entry name" value="RVT_3"/>
    <property type="match status" value="1"/>
</dbReference>
<evidence type="ECO:0000313" key="2">
    <source>
        <dbReference type="EMBL" id="KAK3189692.1"/>
    </source>
</evidence>
<keyword evidence="3" id="KW-1185">Reference proteome</keyword>
<evidence type="ECO:0000313" key="3">
    <source>
        <dbReference type="Proteomes" id="UP001281410"/>
    </source>
</evidence>
<organism evidence="2 3">
    <name type="scientific">Dipteronia sinensis</name>
    <dbReference type="NCBI Taxonomy" id="43782"/>
    <lineage>
        <taxon>Eukaryota</taxon>
        <taxon>Viridiplantae</taxon>
        <taxon>Streptophyta</taxon>
        <taxon>Embryophyta</taxon>
        <taxon>Tracheophyta</taxon>
        <taxon>Spermatophyta</taxon>
        <taxon>Magnoliopsida</taxon>
        <taxon>eudicotyledons</taxon>
        <taxon>Gunneridae</taxon>
        <taxon>Pentapetalae</taxon>
        <taxon>rosids</taxon>
        <taxon>malvids</taxon>
        <taxon>Sapindales</taxon>
        <taxon>Sapindaceae</taxon>
        <taxon>Hippocastanoideae</taxon>
        <taxon>Acereae</taxon>
        <taxon>Dipteronia</taxon>
    </lineage>
</organism>
<name>A0AAD9ZSA8_9ROSI</name>
<evidence type="ECO:0000259" key="1">
    <source>
        <dbReference type="Pfam" id="PF13456"/>
    </source>
</evidence>
<feature type="domain" description="RNase H type-1" evidence="1">
    <location>
        <begin position="134"/>
        <end position="194"/>
    </location>
</feature>
<dbReference type="GO" id="GO:0004523">
    <property type="term" value="F:RNA-DNA hybrid ribonuclease activity"/>
    <property type="evidence" value="ECO:0007669"/>
    <property type="project" value="InterPro"/>
</dbReference>